<evidence type="ECO:0000313" key="2">
    <source>
        <dbReference type="EMBL" id="GMF65766.1"/>
    </source>
</evidence>
<reference evidence="2" key="1">
    <citation type="submission" date="2023-04" db="EMBL/GenBank/DDBJ databases">
        <title>Phytophthora lilii NBRC 32176.</title>
        <authorList>
            <person name="Ichikawa N."/>
            <person name="Sato H."/>
            <person name="Tonouchi N."/>
        </authorList>
    </citation>
    <scope>NUCLEOTIDE SEQUENCE</scope>
    <source>
        <strain evidence="2">NBRC 32176</strain>
    </source>
</reference>
<feature type="coiled-coil region" evidence="1">
    <location>
        <begin position="107"/>
        <end position="170"/>
    </location>
</feature>
<dbReference type="EMBL" id="BSXW01012500">
    <property type="protein sequence ID" value="GMF65766.1"/>
    <property type="molecule type" value="Genomic_DNA"/>
</dbReference>
<dbReference type="Proteomes" id="UP001165083">
    <property type="component" value="Unassembled WGS sequence"/>
</dbReference>
<gene>
    <name evidence="2" type="ORF">Plil01_001837400</name>
</gene>
<dbReference type="OrthoDB" id="142259at2759"/>
<comment type="caution">
    <text evidence="2">The sequence shown here is derived from an EMBL/GenBank/DDBJ whole genome shotgun (WGS) entry which is preliminary data.</text>
</comment>
<evidence type="ECO:0000256" key="1">
    <source>
        <dbReference type="SAM" id="Coils"/>
    </source>
</evidence>
<name>A0A9W6YKJ5_9STRA</name>
<keyword evidence="3" id="KW-1185">Reference proteome</keyword>
<organism evidence="2 3">
    <name type="scientific">Phytophthora lilii</name>
    <dbReference type="NCBI Taxonomy" id="2077276"/>
    <lineage>
        <taxon>Eukaryota</taxon>
        <taxon>Sar</taxon>
        <taxon>Stramenopiles</taxon>
        <taxon>Oomycota</taxon>
        <taxon>Peronosporomycetes</taxon>
        <taxon>Peronosporales</taxon>
        <taxon>Peronosporaceae</taxon>
        <taxon>Phytophthora</taxon>
    </lineage>
</organism>
<sequence>MISLLNRCFTRIIICTKEDEALYDHLKDKIRGVEIHLNGSIPSIKEYDMETKRNQRPFVLRVVSDPLNTALLPFRISPTQDQAKMDPALQEEMARLQLSEPQLAKAKLQATKEEETAREEAAAVEEEAQLEFKLAEEAIQEAMDKAKLDLEKAEASVKRAQDKLKAAKDKSASDIRKAELKSWGKKKEAEVKQTEALMKVIAAATKTNDLERTYLDAQRRYQELINHEMSTRPAAVDKVVIETIPNPYL</sequence>
<keyword evidence="1" id="KW-0175">Coiled coil</keyword>
<evidence type="ECO:0000313" key="3">
    <source>
        <dbReference type="Proteomes" id="UP001165083"/>
    </source>
</evidence>
<dbReference type="AlphaFoldDB" id="A0A9W6YKJ5"/>
<accession>A0A9W6YKJ5</accession>
<proteinExistence type="predicted"/>
<protein>
    <submittedName>
        <fullName evidence="2">Unnamed protein product</fullName>
    </submittedName>
</protein>